<sequence length="168" mass="18557">MTETNFAEALAAFDAAIATTSEVEGVWAALQALADVVVGAKLFTVMKLDWATEVSGRTYTSHPDAYPVSGTKPINRTHWFETIHVQRQPFVANTIKDIADVFPDHELIWSLGCGSVLNWPVFVGDIMLGTVNMLHEEHYYTPARVDSAKQLSLAAKAAFLAVEHLERR</sequence>
<organism evidence="1 2">
    <name type="scientific">Aminobacter aminovorans</name>
    <name type="common">Chelatobacter heintzii</name>
    <dbReference type="NCBI Taxonomy" id="83263"/>
    <lineage>
        <taxon>Bacteria</taxon>
        <taxon>Pseudomonadati</taxon>
        <taxon>Pseudomonadota</taxon>
        <taxon>Alphaproteobacteria</taxon>
        <taxon>Hyphomicrobiales</taxon>
        <taxon>Phyllobacteriaceae</taxon>
        <taxon>Aminobacter</taxon>
    </lineage>
</organism>
<name>A0A380WNJ2_AMIAI</name>
<dbReference type="Proteomes" id="UP000254701">
    <property type="component" value="Unassembled WGS sequence"/>
</dbReference>
<dbReference type="AlphaFoldDB" id="A0A380WNJ2"/>
<evidence type="ECO:0000313" key="2">
    <source>
        <dbReference type="Proteomes" id="UP000254701"/>
    </source>
</evidence>
<dbReference type="OrthoDB" id="7066078at2"/>
<evidence type="ECO:0000313" key="1">
    <source>
        <dbReference type="EMBL" id="SUU90421.1"/>
    </source>
</evidence>
<dbReference type="Gene3D" id="3.30.450.40">
    <property type="match status" value="1"/>
</dbReference>
<protein>
    <recommendedName>
        <fullName evidence="3">GAF domain-containing protein</fullName>
    </recommendedName>
</protein>
<evidence type="ECO:0008006" key="3">
    <source>
        <dbReference type="Google" id="ProtNLM"/>
    </source>
</evidence>
<dbReference type="SUPFAM" id="SSF55781">
    <property type="entry name" value="GAF domain-like"/>
    <property type="match status" value="1"/>
</dbReference>
<dbReference type="InterPro" id="IPR029016">
    <property type="entry name" value="GAF-like_dom_sf"/>
</dbReference>
<dbReference type="RefSeq" id="WP_115732420.1">
    <property type="nucleotide sequence ID" value="NZ_BAAAVY010000002.1"/>
</dbReference>
<reference evidence="1 2" key="1">
    <citation type="submission" date="2018-06" db="EMBL/GenBank/DDBJ databases">
        <authorList>
            <consortium name="Pathogen Informatics"/>
            <person name="Doyle S."/>
        </authorList>
    </citation>
    <scope>NUCLEOTIDE SEQUENCE [LARGE SCALE GENOMIC DNA]</scope>
    <source>
        <strain evidence="1 2">NCTC10684</strain>
    </source>
</reference>
<proteinExistence type="predicted"/>
<accession>A0A380WNJ2</accession>
<gene>
    <name evidence="1" type="ORF">NCTC10684_03677</name>
</gene>
<dbReference type="EMBL" id="UFSM01000001">
    <property type="protein sequence ID" value="SUU90421.1"/>
    <property type="molecule type" value="Genomic_DNA"/>
</dbReference>